<dbReference type="Gene3D" id="2.120.10.30">
    <property type="entry name" value="TolB, C-terminal domain"/>
    <property type="match status" value="1"/>
</dbReference>
<evidence type="ECO:0000256" key="1">
    <source>
        <dbReference type="SAM" id="MobiDB-lite"/>
    </source>
</evidence>
<feature type="region of interest" description="Disordered" evidence="1">
    <location>
        <begin position="65"/>
        <end position="85"/>
    </location>
</feature>
<organism evidence="4 5">
    <name type="scientific">Coccomyxa viridis</name>
    <dbReference type="NCBI Taxonomy" id="1274662"/>
    <lineage>
        <taxon>Eukaryota</taxon>
        <taxon>Viridiplantae</taxon>
        <taxon>Chlorophyta</taxon>
        <taxon>core chlorophytes</taxon>
        <taxon>Trebouxiophyceae</taxon>
        <taxon>Trebouxiophyceae incertae sedis</taxon>
        <taxon>Coccomyxaceae</taxon>
        <taxon>Coccomyxa</taxon>
    </lineage>
</organism>
<dbReference type="InterPro" id="IPR054539">
    <property type="entry name" value="Beta-prop_PDH"/>
</dbReference>
<reference evidence="4 5" key="1">
    <citation type="submission" date="2024-06" db="EMBL/GenBank/DDBJ databases">
        <authorList>
            <person name="Kraege A."/>
            <person name="Thomma B."/>
        </authorList>
    </citation>
    <scope>NUCLEOTIDE SEQUENCE [LARGE SCALE GENOMIC DNA]</scope>
</reference>
<protein>
    <submittedName>
        <fullName evidence="4">G3308 protein</fullName>
    </submittedName>
</protein>
<keyword evidence="2" id="KW-0732">Signal</keyword>
<comment type="caution">
    <text evidence="4">The sequence shown here is derived from an EMBL/GenBank/DDBJ whole genome shotgun (WGS) entry which is preliminary data.</text>
</comment>
<evidence type="ECO:0000313" key="4">
    <source>
        <dbReference type="EMBL" id="CAL5221168.1"/>
    </source>
</evidence>
<keyword evidence="5" id="KW-1185">Reference proteome</keyword>
<name>A0ABP1FMH5_9CHLO</name>
<evidence type="ECO:0000259" key="3">
    <source>
        <dbReference type="Pfam" id="PF22807"/>
    </source>
</evidence>
<proteinExistence type="predicted"/>
<dbReference type="SUPFAM" id="SSF50952">
    <property type="entry name" value="Soluble quinoprotein glucose dehydrogenase"/>
    <property type="match status" value="1"/>
</dbReference>
<dbReference type="EMBL" id="CAXHTA020000005">
    <property type="protein sequence ID" value="CAL5221168.1"/>
    <property type="molecule type" value="Genomic_DNA"/>
</dbReference>
<evidence type="ECO:0000313" key="5">
    <source>
        <dbReference type="Proteomes" id="UP001497392"/>
    </source>
</evidence>
<feature type="signal peptide" evidence="2">
    <location>
        <begin position="1"/>
        <end position="18"/>
    </location>
</feature>
<dbReference type="Pfam" id="PF22807">
    <property type="entry name" value="TrAA12"/>
    <property type="match status" value="1"/>
</dbReference>
<dbReference type="PANTHER" id="PTHR33546">
    <property type="entry name" value="LARGE, MULTIFUNCTIONAL SECRETED PROTEIN-RELATED"/>
    <property type="match status" value="1"/>
</dbReference>
<dbReference type="Proteomes" id="UP001497392">
    <property type="component" value="Unassembled WGS sequence"/>
</dbReference>
<dbReference type="InterPro" id="IPR011041">
    <property type="entry name" value="Quinoprot_gluc/sorb_DH_b-prop"/>
</dbReference>
<dbReference type="PANTHER" id="PTHR33546:SF1">
    <property type="entry name" value="LARGE, MULTIFUNCTIONAL SECRETED PROTEIN"/>
    <property type="match status" value="1"/>
</dbReference>
<gene>
    <name evidence="4" type="primary">g3308</name>
    <name evidence="4" type="ORF">VP750_LOCUS2827</name>
</gene>
<accession>A0ABP1FMH5</accession>
<feature type="chain" id="PRO_5047240449" evidence="2">
    <location>
        <begin position="19"/>
        <end position="441"/>
    </location>
</feature>
<feature type="compositionally biased region" description="Polar residues" evidence="1">
    <location>
        <begin position="65"/>
        <end position="78"/>
    </location>
</feature>
<sequence length="441" mass="47256">MLRLAFVCLAACLTCCAGQLKVDDLNVPPGFSVNVFANDTSGARSLAISRNATYAGSILYVSTDTSGDPNHRSQNGTLTGPEPSGRVYGLLDSKNTGTSERTVILLSGQNDPNGIAWHNGSLYVAELNKITRYDHADSYVVANKPFDEAAGMVIFDGLPNVTHHGNRYIRISPTGRLFFDMGAPCNDCLLEKAFGNITFGSLNSMALDGTDIQPYAQGIRNTVGYDWNADGKLYFTNNGIDQLGNDLPDDTLNEAPTPGLFFGFPYCHAVGVGSPFLRTPGVVKALPDPTLSPVNSTDPGPNMAFCSQAVQAPVQALGPHVAALGMRFWQGAGFPAQYNDSAFIAEHGSWAREKKIGYRVVAVMFAPNGTVTNHEVFVEGFLGRDQTAWGRPVDVEVSNMGLMISDDQGGAVYRVAYNKSFDTAVASFSPTRVKPFEATPP</sequence>
<dbReference type="InterPro" id="IPR011042">
    <property type="entry name" value="6-blade_b-propeller_TolB-like"/>
</dbReference>
<evidence type="ECO:0000256" key="2">
    <source>
        <dbReference type="SAM" id="SignalP"/>
    </source>
</evidence>
<feature type="domain" description="Pyrroloquinoline quinone-dependent pyranose dehydrogenase beta-propeller" evidence="3">
    <location>
        <begin position="214"/>
        <end position="413"/>
    </location>
</feature>